<gene>
    <name evidence="1" type="ORF">HCT46_07785</name>
</gene>
<accession>A0A968GE30</accession>
<dbReference type="EMBL" id="JAATLK010000005">
    <property type="protein sequence ID" value="NIZ47813.1"/>
    <property type="molecule type" value="Genomic_DNA"/>
</dbReference>
<evidence type="ECO:0000313" key="2">
    <source>
        <dbReference type="Proteomes" id="UP000752013"/>
    </source>
</evidence>
<evidence type="ECO:0000313" key="1">
    <source>
        <dbReference type="EMBL" id="NIZ47813.1"/>
    </source>
</evidence>
<sequence>MEHIKRMIKTLFPRGRAWRLPNYWNVLIDGWSRGIADAKLWLGKVKQEIHPRTSQSGLDDWASTLGISQDSTLSIDQRRAQLEAIDTAAGGQDLVYINRIVQIVYPNCWVERISSNNVLGNREARCALATCAGGEVIDNQGNPIGSVRFFYYVKGVARSNEESGLRDLVARLCPAQMQAIWLVQFMNEEELYAWKSLSRG</sequence>
<keyword evidence="2" id="KW-1185">Reference proteome</keyword>
<proteinExistence type="predicted"/>
<dbReference type="Proteomes" id="UP000752013">
    <property type="component" value="Unassembled WGS sequence"/>
</dbReference>
<dbReference type="RefSeq" id="WP_167704613.1">
    <property type="nucleotide sequence ID" value="NZ_CP118172.1"/>
</dbReference>
<name>A0A968GE30_9SPIO</name>
<protein>
    <submittedName>
        <fullName evidence="1">DUF2313 domain-containing protein</fullName>
    </submittedName>
</protein>
<reference evidence="1" key="1">
    <citation type="submission" date="2020-03" db="EMBL/GenBank/DDBJ databases">
        <title>Spirochaetal bacteria isolated from arthropods constitute a novel genus Entomospira genus novum within the order Spirochaetales.</title>
        <authorList>
            <person name="Grana-Miraglia L."/>
            <person name="Sikutova S."/>
            <person name="Fingerle V."/>
            <person name="Sing A."/>
            <person name="Castillo-Ramirez S."/>
            <person name="Margos G."/>
            <person name="Rudolf I."/>
        </authorList>
    </citation>
    <scope>NUCLEOTIDE SEQUENCE</scope>
    <source>
        <strain evidence="1">BR208</strain>
    </source>
</reference>
<organism evidence="1 2">
    <name type="scientific">Entomospira nematocerorum</name>
    <dbReference type="NCBI Taxonomy" id="2719987"/>
    <lineage>
        <taxon>Bacteria</taxon>
        <taxon>Pseudomonadati</taxon>
        <taxon>Spirochaetota</taxon>
        <taxon>Spirochaetia</taxon>
        <taxon>Spirochaetales</taxon>
        <taxon>Spirochaetaceae</taxon>
        <taxon>Entomospira</taxon>
    </lineage>
</organism>
<comment type="caution">
    <text evidence="1">The sequence shown here is derived from an EMBL/GenBank/DDBJ whole genome shotgun (WGS) entry which is preliminary data.</text>
</comment>
<dbReference type="AlphaFoldDB" id="A0A968GE30"/>